<accession>A0A481YW22</accession>
<evidence type="ECO:0000313" key="1">
    <source>
        <dbReference type="EMBL" id="QBK87101.1"/>
    </source>
</evidence>
<name>A0A481YW22_9VIRU</name>
<protein>
    <submittedName>
        <fullName evidence="1">Uncharacterized protein</fullName>
    </submittedName>
</protein>
<dbReference type="EMBL" id="MK500344">
    <property type="protein sequence ID" value="QBK87101.1"/>
    <property type="molecule type" value="Genomic_DNA"/>
</dbReference>
<organism evidence="1">
    <name type="scientific">Marseillevirus LCMAC201</name>
    <dbReference type="NCBI Taxonomy" id="2506605"/>
    <lineage>
        <taxon>Viruses</taxon>
        <taxon>Varidnaviria</taxon>
        <taxon>Bamfordvirae</taxon>
        <taxon>Nucleocytoviricota</taxon>
        <taxon>Megaviricetes</taxon>
        <taxon>Pimascovirales</taxon>
        <taxon>Pimascovirales incertae sedis</taxon>
        <taxon>Marseilleviridae</taxon>
    </lineage>
</organism>
<gene>
    <name evidence="1" type="ORF">LCMAC201_00030</name>
</gene>
<proteinExistence type="predicted"/>
<reference evidence="1" key="1">
    <citation type="journal article" date="2019" name="MBio">
        <title>Virus Genomes from Deep Sea Sediments Expand the Ocean Megavirome and Support Independent Origins of Viral Gigantism.</title>
        <authorList>
            <person name="Backstrom D."/>
            <person name="Yutin N."/>
            <person name="Jorgensen S.L."/>
            <person name="Dharamshi J."/>
            <person name="Homa F."/>
            <person name="Zaremba-Niedwiedzka K."/>
            <person name="Spang A."/>
            <person name="Wolf Y.I."/>
            <person name="Koonin E.V."/>
            <person name="Ettema T.J."/>
        </authorList>
    </citation>
    <scope>NUCLEOTIDE SEQUENCE</scope>
</reference>
<sequence>METILRELVEEAKSKIDLYQAPRVAIDELYKNPCLARKCNRSLNVVVVAAPCHGYGDVIFATKFARYLKYGLTPNSQPYSRRVSIITPMPKMFKELGVKDIKIVSLHGGHTQCRRLRAYKRPQGLGTLDLIFIAPLIESFDISYPDVKSLFKESTPFNTLFLSEYQDDPTKGFDITTGIGDEFDGLLFDSSKAAPKLKVIGSTPYALAYLAPNVGVPYCLTNFIKMIVTKYHNKYHNLQIVVPAWGVQKLTSNQRLKSFIRKYYPNVSVKTKTSEKQILKSNETGNLYIRGDILPVSRPNMLSLIKYSIPDVLVTGDQSITDVIDCCQRKNIWYQTVPWKRDFAKALAKGLPQKYIGNTTTSCGTLKAIKWTNKGTTFKRNNDFRKKAKHQLDVAFRAASEARRKTSIVHKYLTQLDKSKSKKLLLDVI</sequence>